<organism evidence="1 2">
    <name type="scientific">Pendulispora albinea</name>
    <dbReference type="NCBI Taxonomy" id="2741071"/>
    <lineage>
        <taxon>Bacteria</taxon>
        <taxon>Pseudomonadati</taxon>
        <taxon>Myxococcota</taxon>
        <taxon>Myxococcia</taxon>
        <taxon>Myxococcales</taxon>
        <taxon>Sorangiineae</taxon>
        <taxon>Pendulisporaceae</taxon>
        <taxon>Pendulispora</taxon>
    </lineage>
</organism>
<name>A0ABZ2M6Y5_9BACT</name>
<reference evidence="1 2" key="1">
    <citation type="submission" date="2021-12" db="EMBL/GenBank/DDBJ databases">
        <title>Discovery of the Pendulisporaceae a myxobacterial family with distinct sporulation behavior and unique specialized metabolism.</title>
        <authorList>
            <person name="Garcia R."/>
            <person name="Popoff A."/>
            <person name="Bader C.D."/>
            <person name="Loehr J."/>
            <person name="Walesch S."/>
            <person name="Walt C."/>
            <person name="Boldt J."/>
            <person name="Bunk B."/>
            <person name="Haeckl F.J.F.P.J."/>
            <person name="Gunesch A.P."/>
            <person name="Birkelbach J."/>
            <person name="Nuebel U."/>
            <person name="Pietschmann T."/>
            <person name="Bach T."/>
            <person name="Mueller R."/>
        </authorList>
    </citation>
    <scope>NUCLEOTIDE SEQUENCE [LARGE SCALE GENOMIC DNA]</scope>
    <source>
        <strain evidence="1 2">MSr11954</strain>
    </source>
</reference>
<proteinExistence type="predicted"/>
<sequence length="347" mass="38642">MSRAAVLPHLDPATYQKHTLHADDRVWIEKNCYVDIWVELLHALGLEPRAVLPFALAIDFEGDQWTFFKPPHGELFDLYGVDVQELNPWRPLVEHAVTQLGAGKLISMEADAFWLPDTSGTDYRRQHTKTTIILADIDVERGKLGYFHNAGYHALEGEDFARLFRIGAAPDPTFMPLFVELVRIDRMVRRPRAELVAMSRALLAKHLARRPSDNPVIRFGQAFERELPRMQSEGLAFYHAWAFATVRQLGAAFELAAAYVRWLEGDGSRAGDDPPNDAPGAPALGAAAEAFDSISVAAKAFILKAARAVNGKRAFDAATPMAEMADAWQRGMDVLERYARHVSVSAP</sequence>
<dbReference type="InterPro" id="IPR014989">
    <property type="entry name" value="DUF1839"/>
</dbReference>
<dbReference type="EMBL" id="CP089984">
    <property type="protein sequence ID" value="WXB18270.1"/>
    <property type="molecule type" value="Genomic_DNA"/>
</dbReference>
<gene>
    <name evidence="1" type="ORF">LZC94_13525</name>
</gene>
<keyword evidence="2" id="KW-1185">Reference proteome</keyword>
<evidence type="ECO:0000313" key="2">
    <source>
        <dbReference type="Proteomes" id="UP001370348"/>
    </source>
</evidence>
<dbReference type="Proteomes" id="UP001370348">
    <property type="component" value="Chromosome"/>
</dbReference>
<dbReference type="RefSeq" id="WP_394827912.1">
    <property type="nucleotide sequence ID" value="NZ_CP089984.1"/>
</dbReference>
<evidence type="ECO:0000313" key="1">
    <source>
        <dbReference type="EMBL" id="WXB18270.1"/>
    </source>
</evidence>
<accession>A0ABZ2M6Y5</accession>
<protein>
    <submittedName>
        <fullName evidence="1">DUF1839 family protein</fullName>
    </submittedName>
</protein>
<dbReference type="Pfam" id="PF08893">
    <property type="entry name" value="DUF1839"/>
    <property type="match status" value="1"/>
</dbReference>